<reference evidence="13" key="1">
    <citation type="submission" date="2016-10" db="EMBL/GenBank/DDBJ databases">
        <authorList>
            <person name="Varghese N."/>
            <person name="Submissions S."/>
        </authorList>
    </citation>
    <scope>NUCLEOTIDE SEQUENCE [LARGE SCALE GENOMIC DNA]</scope>
    <source>
        <strain evidence="13">DSM 17038</strain>
    </source>
</reference>
<dbReference type="PANTHER" id="PTHR46390">
    <property type="entry name" value="MANNOSE-1-PHOSPHATE GUANYLYLTRANSFERASE"/>
    <property type="match status" value="1"/>
</dbReference>
<keyword evidence="5" id="KW-0547">Nucleotide-binding</keyword>
<dbReference type="GO" id="GO:0016853">
    <property type="term" value="F:isomerase activity"/>
    <property type="evidence" value="ECO:0007669"/>
    <property type="project" value="UniProtKB-KW"/>
</dbReference>
<proteinExistence type="inferred from homology"/>
<dbReference type="InterPro" id="IPR014710">
    <property type="entry name" value="RmlC-like_jellyroll"/>
</dbReference>
<dbReference type="GO" id="GO:0004475">
    <property type="term" value="F:mannose-1-phosphate guanylyltransferase (GTP) activity"/>
    <property type="evidence" value="ECO:0007669"/>
    <property type="project" value="UniProtKB-EC"/>
</dbReference>
<feature type="domain" description="Nucleotidyl transferase" evidence="9">
    <location>
        <begin position="2"/>
        <end position="270"/>
    </location>
</feature>
<dbReference type="InterPro" id="IPR005835">
    <property type="entry name" value="NTP_transferase_dom"/>
</dbReference>
<dbReference type="EC" id="2.7.7.13" evidence="2"/>
<evidence type="ECO:0000256" key="3">
    <source>
        <dbReference type="ARBA" id="ARBA00022679"/>
    </source>
</evidence>
<evidence type="ECO:0000256" key="5">
    <source>
        <dbReference type="ARBA" id="ARBA00022741"/>
    </source>
</evidence>
<organism evidence="12 13">
    <name type="scientific">Desulfotruncus arcticus DSM 17038</name>
    <dbReference type="NCBI Taxonomy" id="1121424"/>
    <lineage>
        <taxon>Bacteria</taxon>
        <taxon>Bacillati</taxon>
        <taxon>Bacillota</taxon>
        <taxon>Clostridia</taxon>
        <taxon>Eubacteriales</taxon>
        <taxon>Desulfallaceae</taxon>
        <taxon>Desulfotruncus</taxon>
    </lineage>
</organism>
<keyword evidence="4 12" id="KW-0548">Nucleotidyltransferase</keyword>
<dbReference type="Gene3D" id="2.60.120.10">
    <property type="entry name" value="Jelly Rolls"/>
    <property type="match status" value="1"/>
</dbReference>
<evidence type="ECO:0000256" key="4">
    <source>
        <dbReference type="ARBA" id="ARBA00022695"/>
    </source>
</evidence>
<evidence type="ECO:0000256" key="7">
    <source>
        <dbReference type="ARBA" id="ARBA00047343"/>
    </source>
</evidence>
<dbReference type="InterPro" id="IPR006375">
    <property type="entry name" value="Man1P_GuaTrfase/Man6P_Isoase"/>
</dbReference>
<evidence type="ECO:0000259" key="11">
    <source>
        <dbReference type="Pfam" id="PF22640"/>
    </source>
</evidence>
<evidence type="ECO:0000313" key="12">
    <source>
        <dbReference type="EMBL" id="SFG22705.1"/>
    </source>
</evidence>
<dbReference type="SUPFAM" id="SSF53448">
    <property type="entry name" value="Nucleotide-diphospho-sugar transferases"/>
    <property type="match status" value="1"/>
</dbReference>
<name>A0A1I2Q2H3_9FIRM</name>
<evidence type="ECO:0000259" key="9">
    <source>
        <dbReference type="Pfam" id="PF00483"/>
    </source>
</evidence>
<dbReference type="PANTHER" id="PTHR46390:SF1">
    <property type="entry name" value="MANNOSE-1-PHOSPHATE GUANYLYLTRANSFERASE"/>
    <property type="match status" value="1"/>
</dbReference>
<feature type="domain" description="Mannose-6-phosphate isomerase type II C-terminal" evidence="10">
    <location>
        <begin position="338"/>
        <end position="451"/>
    </location>
</feature>
<feature type="domain" description="MannoseP isomerase/GMP-like beta-helix" evidence="11">
    <location>
        <begin position="280"/>
        <end position="333"/>
    </location>
</feature>
<evidence type="ECO:0000256" key="1">
    <source>
        <dbReference type="ARBA" id="ARBA00006115"/>
    </source>
</evidence>
<dbReference type="InterPro" id="IPR001538">
    <property type="entry name" value="Man6P_isomerase-2_C"/>
</dbReference>
<dbReference type="STRING" id="341036.SAMN05660649_01036"/>
<dbReference type="GO" id="GO:0009298">
    <property type="term" value="P:GDP-mannose biosynthetic process"/>
    <property type="evidence" value="ECO:0007669"/>
    <property type="project" value="TreeGrafter"/>
</dbReference>
<protein>
    <recommendedName>
        <fullName evidence="2">mannose-1-phosphate guanylyltransferase</fullName>
        <ecNumber evidence="2">2.7.7.13</ecNumber>
    </recommendedName>
</protein>
<dbReference type="FunFam" id="2.60.120.10:FF:000032">
    <property type="entry name" value="Mannose-1-phosphate guanylyltransferase/mannose-6-phosphate isomerase"/>
    <property type="match status" value="1"/>
</dbReference>
<dbReference type="AlphaFoldDB" id="A0A1I2Q2H3"/>
<comment type="catalytic activity">
    <reaction evidence="7">
        <text>alpha-D-mannose 1-phosphate + GTP + H(+) = GDP-alpha-D-mannose + diphosphate</text>
        <dbReference type="Rhea" id="RHEA:15229"/>
        <dbReference type="ChEBI" id="CHEBI:15378"/>
        <dbReference type="ChEBI" id="CHEBI:33019"/>
        <dbReference type="ChEBI" id="CHEBI:37565"/>
        <dbReference type="ChEBI" id="CHEBI:57527"/>
        <dbReference type="ChEBI" id="CHEBI:58409"/>
        <dbReference type="EC" id="2.7.7.13"/>
    </reaction>
</comment>
<evidence type="ECO:0000313" key="13">
    <source>
        <dbReference type="Proteomes" id="UP000199337"/>
    </source>
</evidence>
<evidence type="ECO:0000259" key="10">
    <source>
        <dbReference type="Pfam" id="PF01050"/>
    </source>
</evidence>
<dbReference type="InterPro" id="IPR011051">
    <property type="entry name" value="RmlC_Cupin_sf"/>
</dbReference>
<dbReference type="InterPro" id="IPR054566">
    <property type="entry name" value="ManC/GMP-like_b-helix"/>
</dbReference>
<dbReference type="Proteomes" id="UP000199337">
    <property type="component" value="Unassembled WGS sequence"/>
</dbReference>
<keyword evidence="6" id="KW-0342">GTP-binding</keyword>
<keyword evidence="12" id="KW-0413">Isomerase</keyword>
<dbReference type="FunFam" id="3.90.550.10:FF:000046">
    <property type="entry name" value="Mannose-1-phosphate guanylyltransferase (GDP)"/>
    <property type="match status" value="1"/>
</dbReference>
<evidence type="ECO:0000256" key="8">
    <source>
        <dbReference type="RuleBase" id="RU004190"/>
    </source>
</evidence>
<dbReference type="Pfam" id="PF00483">
    <property type="entry name" value="NTP_transferase"/>
    <property type="match status" value="1"/>
</dbReference>
<accession>A0A1I2Q2H3</accession>
<gene>
    <name evidence="12" type="ORF">SAMN05660649_01036</name>
</gene>
<dbReference type="Pfam" id="PF01050">
    <property type="entry name" value="MannoseP_isomer"/>
    <property type="match status" value="1"/>
</dbReference>
<dbReference type="OrthoDB" id="9806359at2"/>
<dbReference type="CDD" id="cd02509">
    <property type="entry name" value="GDP-M1P_Guanylyltransferase"/>
    <property type="match status" value="1"/>
</dbReference>
<evidence type="ECO:0000256" key="2">
    <source>
        <dbReference type="ARBA" id="ARBA00012387"/>
    </source>
</evidence>
<dbReference type="NCBIfam" id="TIGR01479">
    <property type="entry name" value="GMP_PMI"/>
    <property type="match status" value="1"/>
</dbReference>
<dbReference type="SUPFAM" id="SSF51182">
    <property type="entry name" value="RmlC-like cupins"/>
    <property type="match status" value="1"/>
</dbReference>
<dbReference type="InterPro" id="IPR049577">
    <property type="entry name" value="GMPP_N"/>
</dbReference>
<dbReference type="InterPro" id="IPR029044">
    <property type="entry name" value="Nucleotide-diphossugar_trans"/>
</dbReference>
<keyword evidence="3 12" id="KW-0808">Transferase</keyword>
<dbReference type="GO" id="GO:0000271">
    <property type="term" value="P:polysaccharide biosynthetic process"/>
    <property type="evidence" value="ECO:0007669"/>
    <property type="project" value="InterPro"/>
</dbReference>
<dbReference type="CDD" id="cd02213">
    <property type="entry name" value="cupin_PMI_typeII_C"/>
    <property type="match status" value="1"/>
</dbReference>
<dbReference type="RefSeq" id="WP_092469391.1">
    <property type="nucleotide sequence ID" value="NZ_FOOX01000003.1"/>
</dbReference>
<dbReference type="Pfam" id="PF22640">
    <property type="entry name" value="ManC_GMP_beta-helix"/>
    <property type="match status" value="1"/>
</dbReference>
<evidence type="ECO:0000256" key="6">
    <source>
        <dbReference type="ARBA" id="ARBA00023134"/>
    </source>
</evidence>
<dbReference type="EMBL" id="FOOX01000003">
    <property type="protein sequence ID" value="SFG22705.1"/>
    <property type="molecule type" value="Genomic_DNA"/>
</dbReference>
<dbReference type="GO" id="GO:0005525">
    <property type="term" value="F:GTP binding"/>
    <property type="evidence" value="ECO:0007669"/>
    <property type="project" value="UniProtKB-KW"/>
</dbReference>
<keyword evidence="13" id="KW-1185">Reference proteome</keyword>
<dbReference type="InterPro" id="IPR051161">
    <property type="entry name" value="Mannose-6P_isomerase_type2"/>
</dbReference>
<dbReference type="Gene3D" id="3.90.550.10">
    <property type="entry name" value="Spore Coat Polysaccharide Biosynthesis Protein SpsA, Chain A"/>
    <property type="match status" value="1"/>
</dbReference>
<comment type="similarity">
    <text evidence="1 8">Belongs to the mannose-6-phosphate isomerase type 2 family.</text>
</comment>
<sequence>MKTIILAGGSGTRLWPLSRDNFPKQFLKLKNMDKSIFQMSFERCLKLTGLDEIYIITNINYKFWVLGQIEELGYKFNEGHILVEPSGKNTLPAIYYAIVEIHKSGADIVAVFPSDHLIEDDDELTRVIKQGEQLAGDYIITFGVHPGTPHTGYGYIRPKEPLTIGYAVEEFKEKPDLQTAQVYVEKGYLWNSGMFMFKTDVFIEEVRQHCPEVYNAFQLSDINEVYNKTISISIDYGIMEKSGRAAVIPVDIKWSDLGSFDAFYEEFPGDENGNIAFHEVTLINSDNNLLYTDQDKAVAVIGAEDLIVVDEKDALLICKKGYSEKVKDVVNKLKSNNDPRADFHLTTYRPWGSYTILEEGFFYKIKRISVLPGKKLSLQLHHHRSEHWVVVKGTAKVTVNSSVNFVCSGESTFVKSGYKHRLENPGKVLLEVIEVQLGEYLEEDDIIRFHDDFGRAETDDARSDLSSSYVKKLLLPEIKTKQLELTSSFDASCT</sequence>